<protein>
    <submittedName>
        <fullName evidence="6">Transcriptional regulator, LysR family</fullName>
    </submittedName>
</protein>
<dbReference type="InterPro" id="IPR000847">
    <property type="entry name" value="LysR_HTH_N"/>
</dbReference>
<keyword evidence="3" id="KW-0238">DNA-binding</keyword>
<dbReference type="Gene3D" id="1.10.10.10">
    <property type="entry name" value="Winged helix-like DNA-binding domain superfamily/Winged helix DNA-binding domain"/>
    <property type="match status" value="1"/>
</dbReference>
<dbReference type="PROSITE" id="PS50931">
    <property type="entry name" value="HTH_LYSR"/>
    <property type="match status" value="1"/>
</dbReference>
<keyword evidence="2" id="KW-0805">Transcription regulation</keyword>
<dbReference type="SUPFAM" id="SSF46785">
    <property type="entry name" value="Winged helix' DNA-binding domain"/>
    <property type="match status" value="1"/>
</dbReference>
<dbReference type="Gene3D" id="3.40.190.290">
    <property type="match status" value="1"/>
</dbReference>
<dbReference type="Pfam" id="PF00126">
    <property type="entry name" value="HTH_1"/>
    <property type="match status" value="1"/>
</dbReference>
<dbReference type="PANTHER" id="PTHR30537:SF3">
    <property type="entry name" value="TRANSCRIPTIONAL REGULATORY PROTEIN"/>
    <property type="match status" value="1"/>
</dbReference>
<dbReference type="GO" id="GO:0043565">
    <property type="term" value="F:sequence-specific DNA binding"/>
    <property type="evidence" value="ECO:0007669"/>
    <property type="project" value="TreeGrafter"/>
</dbReference>
<dbReference type="PANTHER" id="PTHR30537">
    <property type="entry name" value="HTH-TYPE TRANSCRIPTIONAL REGULATOR"/>
    <property type="match status" value="1"/>
</dbReference>
<accession>A0A6J4RR90</accession>
<dbReference type="InterPro" id="IPR036390">
    <property type="entry name" value="WH_DNA-bd_sf"/>
</dbReference>
<dbReference type="Pfam" id="PF03466">
    <property type="entry name" value="LysR_substrate"/>
    <property type="match status" value="1"/>
</dbReference>
<evidence type="ECO:0000256" key="1">
    <source>
        <dbReference type="ARBA" id="ARBA00009437"/>
    </source>
</evidence>
<feature type="domain" description="HTH lysR-type" evidence="5">
    <location>
        <begin position="1"/>
        <end position="53"/>
    </location>
</feature>
<comment type="similarity">
    <text evidence="1">Belongs to the LysR transcriptional regulatory family.</text>
</comment>
<name>A0A6J4RR90_9SPHN</name>
<dbReference type="GO" id="GO:0003700">
    <property type="term" value="F:DNA-binding transcription factor activity"/>
    <property type="evidence" value="ECO:0007669"/>
    <property type="project" value="InterPro"/>
</dbReference>
<dbReference type="SUPFAM" id="SSF53850">
    <property type="entry name" value="Periplasmic binding protein-like II"/>
    <property type="match status" value="1"/>
</dbReference>
<keyword evidence="4" id="KW-0804">Transcription</keyword>
<dbReference type="GO" id="GO:0006351">
    <property type="term" value="P:DNA-templated transcription"/>
    <property type="evidence" value="ECO:0007669"/>
    <property type="project" value="TreeGrafter"/>
</dbReference>
<organism evidence="6">
    <name type="scientific">uncultured Sphingomonadaceae bacterium</name>
    <dbReference type="NCBI Taxonomy" id="169976"/>
    <lineage>
        <taxon>Bacteria</taxon>
        <taxon>Pseudomonadati</taxon>
        <taxon>Pseudomonadota</taxon>
        <taxon>Alphaproteobacteria</taxon>
        <taxon>Sphingomonadales</taxon>
        <taxon>Sphingomonadaceae</taxon>
        <taxon>environmental samples</taxon>
    </lineage>
</organism>
<sequence length="289" mass="30921">MRTFLAVARDGTLSGAARALGVTQSTMSRRMAALERRAGARLLERTPRGYLLTTLGEAVLPNAERMEAEADAALRSVAGRDCALEGTVRVTTVDLLADRLIVPAVAALRAAHPGIGVELSPDSRSLSLSKREADVAVRVRRFDGHELVERRLGDFTFGLYASPAYLDGRGAPRDGSSGHALVTVAEDQDELPEARFLRERLPEAAVALRSNSREVQLRAAAAGLGVACLARFHADAEGGLERLAELGAPPARSIWLGVHRDLRSTPRVRAVTETIAAEVKRQAAKLSPV</sequence>
<evidence type="ECO:0000256" key="2">
    <source>
        <dbReference type="ARBA" id="ARBA00023015"/>
    </source>
</evidence>
<gene>
    <name evidence="6" type="ORF">AVDCRST_MAG39-84</name>
</gene>
<evidence type="ECO:0000256" key="3">
    <source>
        <dbReference type="ARBA" id="ARBA00023125"/>
    </source>
</evidence>
<proteinExistence type="inferred from homology"/>
<dbReference type="InterPro" id="IPR005119">
    <property type="entry name" value="LysR_subst-bd"/>
</dbReference>
<evidence type="ECO:0000259" key="5">
    <source>
        <dbReference type="PROSITE" id="PS50931"/>
    </source>
</evidence>
<dbReference type="InterPro" id="IPR036388">
    <property type="entry name" value="WH-like_DNA-bd_sf"/>
</dbReference>
<dbReference type="EMBL" id="CADCVW010000005">
    <property type="protein sequence ID" value="CAA9479677.1"/>
    <property type="molecule type" value="Genomic_DNA"/>
</dbReference>
<evidence type="ECO:0000313" key="6">
    <source>
        <dbReference type="EMBL" id="CAA9479677.1"/>
    </source>
</evidence>
<evidence type="ECO:0000256" key="4">
    <source>
        <dbReference type="ARBA" id="ARBA00023163"/>
    </source>
</evidence>
<dbReference type="InterPro" id="IPR058163">
    <property type="entry name" value="LysR-type_TF_proteobact-type"/>
</dbReference>
<dbReference type="AlphaFoldDB" id="A0A6J4RR90"/>
<reference evidence="6" key="1">
    <citation type="submission" date="2020-02" db="EMBL/GenBank/DDBJ databases">
        <authorList>
            <person name="Meier V. D."/>
        </authorList>
    </citation>
    <scope>NUCLEOTIDE SEQUENCE</scope>
    <source>
        <strain evidence="6">AVDCRST_MAG39</strain>
    </source>
</reference>
<dbReference type="PRINTS" id="PR00039">
    <property type="entry name" value="HTHLYSR"/>
</dbReference>